<evidence type="ECO:0000313" key="2">
    <source>
        <dbReference type="EMBL" id="KAF5839181.1"/>
    </source>
</evidence>
<protein>
    <recommendedName>
        <fullName evidence="4">Encoded protein</fullName>
    </recommendedName>
</protein>
<gene>
    <name evidence="2" type="ORF">DUNSADRAFT_1408</name>
</gene>
<evidence type="ECO:0000313" key="3">
    <source>
        <dbReference type="Proteomes" id="UP000815325"/>
    </source>
</evidence>
<evidence type="ECO:0000256" key="1">
    <source>
        <dbReference type="SAM" id="MobiDB-lite"/>
    </source>
</evidence>
<dbReference type="Proteomes" id="UP000815325">
    <property type="component" value="Unassembled WGS sequence"/>
</dbReference>
<feature type="compositionally biased region" description="Polar residues" evidence="1">
    <location>
        <begin position="14"/>
        <end position="24"/>
    </location>
</feature>
<sequence length="80" mass="8740">MPCIQHPVTPPNNAPQLPTNTTSPLRRILGLPHRSASEARVFRSAKPGNLRILFHSTHSLELRGTLLLCLLVCAAACSYL</sequence>
<evidence type="ECO:0008006" key="4">
    <source>
        <dbReference type="Google" id="ProtNLM"/>
    </source>
</evidence>
<reference evidence="2" key="1">
    <citation type="submission" date="2017-08" db="EMBL/GenBank/DDBJ databases">
        <authorList>
            <person name="Polle J.E."/>
            <person name="Barry K."/>
            <person name="Cushman J."/>
            <person name="Schmutz J."/>
            <person name="Tran D."/>
            <person name="Hathwaick L.T."/>
            <person name="Yim W.C."/>
            <person name="Jenkins J."/>
            <person name="Mckie-Krisberg Z.M."/>
            <person name="Prochnik S."/>
            <person name="Lindquist E."/>
            <person name="Dockter R.B."/>
            <person name="Adam C."/>
            <person name="Molina H."/>
            <person name="Bunkerborg J."/>
            <person name="Jin E."/>
            <person name="Buchheim M."/>
            <person name="Magnuson J."/>
        </authorList>
    </citation>
    <scope>NUCLEOTIDE SEQUENCE</scope>
    <source>
        <strain evidence="2">CCAP 19/18</strain>
    </source>
</reference>
<feature type="region of interest" description="Disordered" evidence="1">
    <location>
        <begin position="1"/>
        <end position="24"/>
    </location>
</feature>
<dbReference type="EMBL" id="MU069552">
    <property type="protein sequence ID" value="KAF5839181.1"/>
    <property type="molecule type" value="Genomic_DNA"/>
</dbReference>
<organism evidence="2 3">
    <name type="scientific">Dunaliella salina</name>
    <name type="common">Green alga</name>
    <name type="synonym">Protococcus salinus</name>
    <dbReference type="NCBI Taxonomy" id="3046"/>
    <lineage>
        <taxon>Eukaryota</taxon>
        <taxon>Viridiplantae</taxon>
        <taxon>Chlorophyta</taxon>
        <taxon>core chlorophytes</taxon>
        <taxon>Chlorophyceae</taxon>
        <taxon>CS clade</taxon>
        <taxon>Chlamydomonadales</taxon>
        <taxon>Dunaliellaceae</taxon>
        <taxon>Dunaliella</taxon>
    </lineage>
</organism>
<name>A0ABQ7GX50_DUNSA</name>
<comment type="caution">
    <text evidence="2">The sequence shown here is derived from an EMBL/GenBank/DDBJ whole genome shotgun (WGS) entry which is preliminary data.</text>
</comment>
<keyword evidence="3" id="KW-1185">Reference proteome</keyword>
<accession>A0ABQ7GX50</accession>
<proteinExistence type="predicted"/>